<evidence type="ECO:0000313" key="2">
    <source>
        <dbReference type="Proteomes" id="UP000626109"/>
    </source>
</evidence>
<protein>
    <submittedName>
        <fullName evidence="1">Uncharacterized protein</fullName>
    </submittedName>
</protein>
<sequence length="106" mass="11682">MCVTFKTAVLCACLGHGPQDVSVGLYLLALAKRGEVRVVPRQHKDNMPLDFKEHCATRQSVIPLLVLHRFDPATAPCLWALAEQRRREPASAVPAQVDFCRCASAL</sequence>
<comment type="caution">
    <text evidence="1">The sequence shown here is derived from an EMBL/GenBank/DDBJ whole genome shotgun (WGS) entry which is preliminary data.</text>
</comment>
<accession>A0A813L3K3</accession>
<proteinExistence type="predicted"/>
<evidence type="ECO:0000313" key="1">
    <source>
        <dbReference type="EMBL" id="CAE8719143.1"/>
    </source>
</evidence>
<name>A0A813L3K3_POLGL</name>
<gene>
    <name evidence="1" type="ORF">PGLA2088_LOCUS40468</name>
</gene>
<dbReference type="EMBL" id="CAJNNW010033477">
    <property type="protein sequence ID" value="CAE8719143.1"/>
    <property type="molecule type" value="Genomic_DNA"/>
</dbReference>
<reference evidence="1" key="1">
    <citation type="submission" date="2021-02" db="EMBL/GenBank/DDBJ databases">
        <authorList>
            <person name="Dougan E. K."/>
            <person name="Rhodes N."/>
            <person name="Thang M."/>
            <person name="Chan C."/>
        </authorList>
    </citation>
    <scope>NUCLEOTIDE SEQUENCE</scope>
</reference>
<dbReference type="Proteomes" id="UP000626109">
    <property type="component" value="Unassembled WGS sequence"/>
</dbReference>
<dbReference type="AlphaFoldDB" id="A0A813L3K3"/>
<organism evidence="1 2">
    <name type="scientific">Polarella glacialis</name>
    <name type="common">Dinoflagellate</name>
    <dbReference type="NCBI Taxonomy" id="89957"/>
    <lineage>
        <taxon>Eukaryota</taxon>
        <taxon>Sar</taxon>
        <taxon>Alveolata</taxon>
        <taxon>Dinophyceae</taxon>
        <taxon>Suessiales</taxon>
        <taxon>Suessiaceae</taxon>
        <taxon>Polarella</taxon>
    </lineage>
</organism>